<dbReference type="PANTHER" id="PTHR43537:SF49">
    <property type="entry name" value="TRANSCRIPTIONAL REGULATORY PROTEIN"/>
    <property type="match status" value="1"/>
</dbReference>
<dbReference type="PANTHER" id="PTHR43537">
    <property type="entry name" value="TRANSCRIPTIONAL REGULATOR, GNTR FAMILY"/>
    <property type="match status" value="1"/>
</dbReference>
<dbReference type="OrthoDB" id="3232242at2"/>
<dbReference type="STRING" id="1437610.BREU_1170"/>
<keyword evidence="3" id="KW-0804">Transcription</keyword>
<reference evidence="5 6" key="1">
    <citation type="submission" date="2014-03" db="EMBL/GenBank/DDBJ databases">
        <title>Genomics of Bifidobacteria.</title>
        <authorList>
            <person name="Ventura M."/>
            <person name="Milani C."/>
            <person name="Lugli G.A."/>
        </authorList>
    </citation>
    <scope>NUCLEOTIDE SEQUENCE [LARGE SCALE GENOMIC DNA]</scope>
    <source>
        <strain evidence="5 6">DSM 23975</strain>
    </source>
</reference>
<dbReference type="AlphaFoldDB" id="A0A087CMA1"/>
<keyword evidence="6" id="KW-1185">Reference proteome</keyword>
<dbReference type="Gene3D" id="1.20.120.530">
    <property type="entry name" value="GntR ligand-binding domain-like"/>
    <property type="match status" value="1"/>
</dbReference>
<dbReference type="SMART" id="SM00345">
    <property type="entry name" value="HTH_GNTR"/>
    <property type="match status" value="1"/>
</dbReference>
<evidence type="ECO:0000259" key="4">
    <source>
        <dbReference type="PROSITE" id="PS50949"/>
    </source>
</evidence>
<dbReference type="InterPro" id="IPR011711">
    <property type="entry name" value="GntR_C"/>
</dbReference>
<proteinExistence type="predicted"/>
<dbReference type="Pfam" id="PF07729">
    <property type="entry name" value="FCD"/>
    <property type="match status" value="1"/>
</dbReference>
<dbReference type="SUPFAM" id="SSF48008">
    <property type="entry name" value="GntR ligand-binding domain-like"/>
    <property type="match status" value="1"/>
</dbReference>
<evidence type="ECO:0000313" key="5">
    <source>
        <dbReference type="EMBL" id="KFI84401.1"/>
    </source>
</evidence>
<organism evidence="5 6">
    <name type="scientific">Bifidobacterium reuteri DSM 23975</name>
    <dbReference type="NCBI Taxonomy" id="1437610"/>
    <lineage>
        <taxon>Bacteria</taxon>
        <taxon>Bacillati</taxon>
        <taxon>Actinomycetota</taxon>
        <taxon>Actinomycetes</taxon>
        <taxon>Bifidobacteriales</taxon>
        <taxon>Bifidobacteriaceae</taxon>
        <taxon>Bifidobacterium</taxon>
    </lineage>
</organism>
<dbReference type="InterPro" id="IPR036388">
    <property type="entry name" value="WH-like_DNA-bd_sf"/>
</dbReference>
<sequence length="225" mass="25215">MTVTQSVSGTVADALEEGIRTRHLPAGCRIGTKTELLEQFNVAPATLNEALRILRERRIVIVKPGPKGGIFVADQPPLSRLALEIVDLKTQHKIDVNNAVEVLDGLDTQVMHDAVRCRTDQDVADLNALRTPLIEQWHTPSSEEVNWKLHRRIADITPNLMLRSFYQNLVDYILAEDTDPTLGVSGFDPTSDERLKIHLALIDVIIDQNDDRVEAVLHDHRMVKA</sequence>
<evidence type="ECO:0000256" key="2">
    <source>
        <dbReference type="ARBA" id="ARBA00023125"/>
    </source>
</evidence>
<dbReference type="SUPFAM" id="SSF46785">
    <property type="entry name" value="Winged helix' DNA-binding domain"/>
    <property type="match status" value="1"/>
</dbReference>
<evidence type="ECO:0000313" key="6">
    <source>
        <dbReference type="Proteomes" id="UP000028984"/>
    </source>
</evidence>
<dbReference type="PROSITE" id="PS50949">
    <property type="entry name" value="HTH_GNTR"/>
    <property type="match status" value="1"/>
</dbReference>
<feature type="domain" description="HTH gntR-type" evidence="4">
    <location>
        <begin position="5"/>
        <end position="75"/>
    </location>
</feature>
<dbReference type="RefSeq" id="WP_044089864.1">
    <property type="nucleotide sequence ID" value="NZ_JDUW01000015.1"/>
</dbReference>
<accession>A0A087CMA1</accession>
<evidence type="ECO:0000256" key="3">
    <source>
        <dbReference type="ARBA" id="ARBA00023163"/>
    </source>
</evidence>
<dbReference type="InterPro" id="IPR008920">
    <property type="entry name" value="TF_FadR/GntR_C"/>
</dbReference>
<dbReference type="EMBL" id="JGZK01000017">
    <property type="protein sequence ID" value="KFI84401.1"/>
    <property type="molecule type" value="Genomic_DNA"/>
</dbReference>
<dbReference type="eggNOG" id="COG2186">
    <property type="taxonomic scope" value="Bacteria"/>
</dbReference>
<protein>
    <recommendedName>
        <fullName evidence="4">HTH gntR-type domain-containing protein</fullName>
    </recommendedName>
</protein>
<dbReference type="InterPro" id="IPR036390">
    <property type="entry name" value="WH_DNA-bd_sf"/>
</dbReference>
<keyword evidence="2" id="KW-0238">DNA-binding</keyword>
<dbReference type="Proteomes" id="UP000028984">
    <property type="component" value="Unassembled WGS sequence"/>
</dbReference>
<dbReference type="InterPro" id="IPR000524">
    <property type="entry name" value="Tscrpt_reg_HTH_GntR"/>
</dbReference>
<comment type="caution">
    <text evidence="5">The sequence shown here is derived from an EMBL/GenBank/DDBJ whole genome shotgun (WGS) entry which is preliminary data.</text>
</comment>
<gene>
    <name evidence="5" type="ORF">BREU_1170</name>
</gene>
<name>A0A087CMA1_9BIFI</name>
<dbReference type="GO" id="GO:0003677">
    <property type="term" value="F:DNA binding"/>
    <property type="evidence" value="ECO:0007669"/>
    <property type="project" value="UniProtKB-KW"/>
</dbReference>
<evidence type="ECO:0000256" key="1">
    <source>
        <dbReference type="ARBA" id="ARBA00023015"/>
    </source>
</evidence>
<dbReference type="GO" id="GO:0003700">
    <property type="term" value="F:DNA-binding transcription factor activity"/>
    <property type="evidence" value="ECO:0007669"/>
    <property type="project" value="InterPro"/>
</dbReference>
<dbReference type="Pfam" id="PF00392">
    <property type="entry name" value="GntR"/>
    <property type="match status" value="1"/>
</dbReference>
<dbReference type="Gene3D" id="1.10.10.10">
    <property type="entry name" value="Winged helix-like DNA-binding domain superfamily/Winged helix DNA-binding domain"/>
    <property type="match status" value="1"/>
</dbReference>
<keyword evidence="1" id="KW-0805">Transcription regulation</keyword>